<evidence type="ECO:0000256" key="3">
    <source>
        <dbReference type="ARBA" id="ARBA00022692"/>
    </source>
</evidence>
<name>A0ABU0Z9F4_9ACTN</name>
<dbReference type="InterPro" id="IPR003807">
    <property type="entry name" value="DUF202"/>
</dbReference>
<dbReference type="InterPro" id="IPR052053">
    <property type="entry name" value="IM_YidH-like"/>
</dbReference>
<dbReference type="PANTHER" id="PTHR34187:SF2">
    <property type="entry name" value="DUF202 DOMAIN-CONTAINING PROTEIN"/>
    <property type="match status" value="1"/>
</dbReference>
<feature type="domain" description="DUF202" evidence="7">
    <location>
        <begin position="16"/>
        <end position="83"/>
    </location>
</feature>
<evidence type="ECO:0000256" key="5">
    <source>
        <dbReference type="ARBA" id="ARBA00023136"/>
    </source>
</evidence>
<keyword evidence="3 6" id="KW-0812">Transmembrane</keyword>
<evidence type="ECO:0000256" key="1">
    <source>
        <dbReference type="ARBA" id="ARBA00004651"/>
    </source>
</evidence>
<accession>A0ABU0Z9F4</accession>
<dbReference type="EMBL" id="JAVHUY010000003">
    <property type="protein sequence ID" value="MDQ7903687.1"/>
    <property type="molecule type" value="Genomic_DNA"/>
</dbReference>
<keyword evidence="5 6" id="KW-0472">Membrane</keyword>
<reference evidence="8 9" key="1">
    <citation type="submission" date="2023-08" db="EMBL/GenBank/DDBJ databases">
        <title>Phytohabitans sansha sp. nov., isolated from marine sediment.</title>
        <authorList>
            <person name="Zhao Y."/>
            <person name="Yi K."/>
        </authorList>
    </citation>
    <scope>NUCLEOTIDE SEQUENCE [LARGE SCALE GENOMIC DNA]</scope>
    <source>
        <strain evidence="8 9">ZYX-F-186</strain>
    </source>
</reference>
<evidence type="ECO:0000313" key="9">
    <source>
        <dbReference type="Proteomes" id="UP001230908"/>
    </source>
</evidence>
<evidence type="ECO:0000256" key="4">
    <source>
        <dbReference type="ARBA" id="ARBA00022989"/>
    </source>
</evidence>
<comment type="caution">
    <text evidence="8">The sequence shown here is derived from an EMBL/GenBank/DDBJ whole genome shotgun (WGS) entry which is preliminary data.</text>
</comment>
<evidence type="ECO:0000259" key="7">
    <source>
        <dbReference type="Pfam" id="PF02656"/>
    </source>
</evidence>
<dbReference type="PANTHER" id="PTHR34187">
    <property type="entry name" value="FGR18P"/>
    <property type="match status" value="1"/>
</dbReference>
<dbReference type="Pfam" id="PF02656">
    <property type="entry name" value="DUF202"/>
    <property type="match status" value="1"/>
</dbReference>
<organism evidence="8 9">
    <name type="scientific">Phytohabitans maris</name>
    <dbReference type="NCBI Taxonomy" id="3071409"/>
    <lineage>
        <taxon>Bacteria</taxon>
        <taxon>Bacillati</taxon>
        <taxon>Actinomycetota</taxon>
        <taxon>Actinomycetes</taxon>
        <taxon>Micromonosporales</taxon>
        <taxon>Micromonosporaceae</taxon>
    </lineage>
</organism>
<feature type="transmembrane region" description="Helical" evidence="6">
    <location>
        <begin position="52"/>
        <end position="73"/>
    </location>
</feature>
<dbReference type="Proteomes" id="UP001230908">
    <property type="component" value="Unassembled WGS sequence"/>
</dbReference>
<protein>
    <submittedName>
        <fullName evidence="8">DUF202 domain-containing protein</fullName>
    </submittedName>
</protein>
<dbReference type="RefSeq" id="WP_308710963.1">
    <property type="nucleotide sequence ID" value="NZ_JAVHUY010000003.1"/>
</dbReference>
<keyword evidence="9" id="KW-1185">Reference proteome</keyword>
<comment type="subcellular location">
    <subcellularLocation>
        <location evidence="1">Cell membrane</location>
        <topology evidence="1">Multi-pass membrane protein</topology>
    </subcellularLocation>
</comment>
<sequence length="117" mass="12577">MRQPRWHQEGEEPDYRFSLANERTFLAWIRTALALLAGAIAVIQFLPASALAGTRTVLAALLALAGSALPVAAYRRWARVQRAMRLGHGIPFTYLMAAVSTALAALGAGMIVLAFVA</sequence>
<keyword evidence="2" id="KW-1003">Cell membrane</keyword>
<feature type="transmembrane region" description="Helical" evidence="6">
    <location>
        <begin position="94"/>
        <end position="116"/>
    </location>
</feature>
<evidence type="ECO:0000256" key="6">
    <source>
        <dbReference type="SAM" id="Phobius"/>
    </source>
</evidence>
<gene>
    <name evidence="8" type="ORF">RB614_04045</name>
</gene>
<feature type="transmembrane region" description="Helical" evidence="6">
    <location>
        <begin position="25"/>
        <end position="46"/>
    </location>
</feature>
<proteinExistence type="predicted"/>
<evidence type="ECO:0000256" key="2">
    <source>
        <dbReference type="ARBA" id="ARBA00022475"/>
    </source>
</evidence>
<keyword evidence="4 6" id="KW-1133">Transmembrane helix</keyword>
<evidence type="ECO:0000313" key="8">
    <source>
        <dbReference type="EMBL" id="MDQ7903687.1"/>
    </source>
</evidence>